<dbReference type="CDD" id="cd00955">
    <property type="entry name" value="Transaldolase_like"/>
    <property type="match status" value="1"/>
</dbReference>
<comment type="function">
    <text evidence="1 11">Transaldolase is important for the balance of metabolites in the pentose-phosphate pathway.</text>
</comment>
<comment type="subcellular location">
    <subcellularLocation>
        <location evidence="2 11">Cytoplasm</location>
    </subcellularLocation>
</comment>
<dbReference type="HAMAP" id="MF_00493">
    <property type="entry name" value="Transaldolase_2"/>
    <property type="match status" value="1"/>
</dbReference>
<comment type="pathway">
    <text evidence="3 11">Carbohydrate degradation; pentose phosphate pathway; D-glyceraldehyde 3-phosphate and beta-D-fructose 6-phosphate from D-ribose 5-phosphate and D-xylulose 5-phosphate (non-oxidative stage): step 2/3.</text>
</comment>
<evidence type="ECO:0000313" key="12">
    <source>
        <dbReference type="EMBL" id="ASY23930.1"/>
    </source>
</evidence>
<dbReference type="GO" id="GO:0005975">
    <property type="term" value="P:carbohydrate metabolic process"/>
    <property type="evidence" value="ECO:0007669"/>
    <property type="project" value="InterPro"/>
</dbReference>
<dbReference type="InterPro" id="IPR004732">
    <property type="entry name" value="Transaldolase_2"/>
</dbReference>
<dbReference type="Proteomes" id="UP000217210">
    <property type="component" value="Chromosome"/>
</dbReference>
<dbReference type="SUPFAM" id="SSF51569">
    <property type="entry name" value="Aldolase"/>
    <property type="match status" value="1"/>
</dbReference>
<evidence type="ECO:0000256" key="10">
    <source>
        <dbReference type="ARBA" id="ARBA00048810"/>
    </source>
</evidence>
<evidence type="ECO:0000256" key="3">
    <source>
        <dbReference type="ARBA" id="ARBA00004857"/>
    </source>
</evidence>
<keyword evidence="13" id="KW-1185">Reference proteome</keyword>
<dbReference type="UniPathway" id="UPA00115">
    <property type="reaction ID" value="UER00414"/>
</dbReference>
<keyword evidence="8 11" id="KW-0570">Pentose shunt</keyword>
<feature type="active site" description="Schiff-base intermediate with substrate" evidence="11">
    <location>
        <position position="138"/>
    </location>
</feature>
<dbReference type="OrthoDB" id="9809101at2"/>
<evidence type="ECO:0000256" key="1">
    <source>
        <dbReference type="ARBA" id="ARBA00003518"/>
    </source>
</evidence>
<dbReference type="PROSITE" id="PS00958">
    <property type="entry name" value="TRANSALDOLASE_2"/>
    <property type="match status" value="1"/>
</dbReference>
<name>A0A249L4B1_9ACTN</name>
<dbReference type="NCBIfam" id="TIGR00876">
    <property type="entry name" value="tal_mycobact"/>
    <property type="match status" value="1"/>
</dbReference>
<comment type="similarity">
    <text evidence="4 11">Belongs to the transaldolase family. Type 2 subfamily.</text>
</comment>
<sequence length="360" mass="39212">MLNTLAQISEAGVAVWLDDLSRERLKNGSLAKLIAEDSVVGVTTNPSIFGSAISKSDLYRNDILQNKDKSIEEIITKLTTDDVREACDLFHNTFKASNEIDGRISLEVDPRFAHDAMATIKQGKQLWEIVDRKNLLIKVPATVEGLPAVTELIAQGISVNITLIFSLDRYKKVLDAFAAGLEKRVNASQEIGSIHSVASFFVSRIDAEIDKQLGDKSELKGLAAIANAVMAYEVFLEFEKSSRWQKLLSHGGNLQRPLWASTGVKDPSYDQTRYVMSLIAPNVINTMPEATLNAVKASGVFSGETITPNIKNAKINLAKIAMAGIDIAKVTDALEIDGIAKFEASWLDLMSSVKSVISGS</sequence>
<comment type="catalytic activity">
    <reaction evidence="10 11">
        <text>D-sedoheptulose 7-phosphate + D-glyceraldehyde 3-phosphate = D-erythrose 4-phosphate + beta-D-fructose 6-phosphate</text>
        <dbReference type="Rhea" id="RHEA:17053"/>
        <dbReference type="ChEBI" id="CHEBI:16897"/>
        <dbReference type="ChEBI" id="CHEBI:57483"/>
        <dbReference type="ChEBI" id="CHEBI:57634"/>
        <dbReference type="ChEBI" id="CHEBI:59776"/>
        <dbReference type="EC" id="2.2.1.2"/>
    </reaction>
</comment>
<dbReference type="GO" id="GO:0004801">
    <property type="term" value="F:transaldolase activity"/>
    <property type="evidence" value="ECO:0007669"/>
    <property type="project" value="UniProtKB-UniRule"/>
</dbReference>
<keyword evidence="7 11" id="KW-0808">Transferase</keyword>
<evidence type="ECO:0000256" key="2">
    <source>
        <dbReference type="ARBA" id="ARBA00004496"/>
    </source>
</evidence>
<dbReference type="GO" id="GO:0006098">
    <property type="term" value="P:pentose-phosphate shunt"/>
    <property type="evidence" value="ECO:0007669"/>
    <property type="project" value="UniProtKB-UniRule"/>
</dbReference>
<organism evidence="12 13">
    <name type="scientific">Candidatus Nanopelagicus abundans</name>
    <dbReference type="NCBI Taxonomy" id="1884916"/>
    <lineage>
        <taxon>Bacteria</taxon>
        <taxon>Bacillati</taxon>
        <taxon>Actinomycetota</taxon>
        <taxon>Actinomycetes</taxon>
        <taxon>Candidatus Nanopelagicales</taxon>
        <taxon>Candidatus Nanopelagicaceae</taxon>
        <taxon>Candidatus Nanopelagicus</taxon>
    </lineage>
</organism>
<dbReference type="InterPro" id="IPR013785">
    <property type="entry name" value="Aldolase_TIM"/>
</dbReference>
<dbReference type="NCBIfam" id="NF002881">
    <property type="entry name" value="PRK03343.1"/>
    <property type="match status" value="1"/>
</dbReference>
<dbReference type="PANTHER" id="PTHR10683">
    <property type="entry name" value="TRANSALDOLASE"/>
    <property type="match status" value="1"/>
</dbReference>
<dbReference type="EMBL" id="CP016779">
    <property type="protein sequence ID" value="ASY23930.1"/>
    <property type="molecule type" value="Genomic_DNA"/>
</dbReference>
<evidence type="ECO:0000256" key="11">
    <source>
        <dbReference type="HAMAP-Rule" id="MF_00493"/>
    </source>
</evidence>
<reference evidence="12 13" key="1">
    <citation type="submission" date="2016-07" db="EMBL/GenBank/DDBJ databases">
        <title>High microdiversification within the ubiquitous acI lineage of Actinobacteria.</title>
        <authorList>
            <person name="Neuenschwander S.M."/>
            <person name="Salcher M."/>
            <person name="Ghai R."/>
            <person name="Pernthaler J."/>
        </authorList>
    </citation>
    <scope>NUCLEOTIDE SEQUENCE [LARGE SCALE GENOMIC DNA]</scope>
    <source>
        <strain evidence="12">MMS-IIB-91</strain>
    </source>
</reference>
<dbReference type="InterPro" id="IPR001585">
    <property type="entry name" value="TAL/FSA"/>
</dbReference>
<evidence type="ECO:0000313" key="13">
    <source>
        <dbReference type="Proteomes" id="UP000217210"/>
    </source>
</evidence>
<dbReference type="GO" id="GO:0005737">
    <property type="term" value="C:cytoplasm"/>
    <property type="evidence" value="ECO:0007669"/>
    <property type="project" value="UniProtKB-SubCell"/>
</dbReference>
<proteinExistence type="inferred from homology"/>
<evidence type="ECO:0000256" key="4">
    <source>
        <dbReference type="ARBA" id="ARBA00008426"/>
    </source>
</evidence>
<dbReference type="RefSeq" id="WP_095688196.1">
    <property type="nucleotide sequence ID" value="NZ_CP016779.1"/>
</dbReference>
<evidence type="ECO:0000256" key="7">
    <source>
        <dbReference type="ARBA" id="ARBA00022679"/>
    </source>
</evidence>
<evidence type="ECO:0000256" key="5">
    <source>
        <dbReference type="ARBA" id="ARBA00013151"/>
    </source>
</evidence>
<dbReference type="EC" id="2.2.1.2" evidence="5 11"/>
<dbReference type="PROSITE" id="PS01054">
    <property type="entry name" value="TRANSALDOLASE_1"/>
    <property type="match status" value="1"/>
</dbReference>
<dbReference type="AlphaFoldDB" id="A0A249L4B1"/>
<keyword evidence="6 11" id="KW-0963">Cytoplasm</keyword>
<keyword evidence="9 11" id="KW-0704">Schiff base</keyword>
<dbReference type="PANTHER" id="PTHR10683:SF31">
    <property type="entry name" value="TRANSALDOLASE"/>
    <property type="match status" value="1"/>
</dbReference>
<accession>A0A249L4B1</accession>
<dbReference type="Gene3D" id="3.20.20.70">
    <property type="entry name" value="Aldolase class I"/>
    <property type="match status" value="1"/>
</dbReference>
<evidence type="ECO:0000256" key="9">
    <source>
        <dbReference type="ARBA" id="ARBA00023270"/>
    </source>
</evidence>
<dbReference type="KEGG" id="nab:B1sIIB91_03275"/>
<dbReference type="InterPro" id="IPR018225">
    <property type="entry name" value="Transaldolase_AS"/>
</dbReference>
<evidence type="ECO:0000256" key="6">
    <source>
        <dbReference type="ARBA" id="ARBA00022490"/>
    </source>
</evidence>
<dbReference type="Pfam" id="PF00923">
    <property type="entry name" value="TAL_FSA"/>
    <property type="match status" value="1"/>
</dbReference>
<gene>
    <name evidence="11" type="primary">tal</name>
    <name evidence="12" type="ORF">B1sIIB91_03275</name>
</gene>
<evidence type="ECO:0000256" key="8">
    <source>
        <dbReference type="ARBA" id="ARBA00023126"/>
    </source>
</evidence>
<dbReference type="PIRSF" id="PIRSF036915">
    <property type="entry name" value="Trnald_Bac_Plnt"/>
    <property type="match status" value="1"/>
</dbReference>
<protein>
    <recommendedName>
        <fullName evidence="5 11">Transaldolase</fullName>
        <ecNumber evidence="5 11">2.2.1.2</ecNumber>
    </recommendedName>
</protein>